<dbReference type="PATRIC" id="fig|1434117.4.peg.1994"/>
<sequence>MKPPVRKQIGVIGAGNCSKETRSLAEAVGKEIATKGAVLLCGGLGGVMEAAACGAKQEGGTTIGILPGTCREDANPWIDIAITTGMGHARNSLIAQSSDALIAISGEYGTLSEIALGLKMGKPVIVLDCKWEIEGIYRVKDPQKAVEFALEIIEGC</sequence>
<gene>
    <name evidence="1" type="ORF">MSMAW_1565</name>
</gene>
<dbReference type="InterPro" id="IPR052341">
    <property type="entry name" value="LOG_family_nucleotidases"/>
</dbReference>
<dbReference type="Proteomes" id="UP000033058">
    <property type="component" value="Chromosome"/>
</dbReference>
<protein>
    <recommendedName>
        <fullName evidence="3">TIGR00725 family protein</fullName>
    </recommendedName>
</protein>
<proteinExistence type="predicted"/>
<dbReference type="Gene3D" id="3.40.50.450">
    <property type="match status" value="1"/>
</dbReference>
<dbReference type="PANTHER" id="PTHR43393:SF3">
    <property type="entry name" value="LYSINE DECARBOXYLASE-LIKE PROTEIN"/>
    <property type="match status" value="1"/>
</dbReference>
<name>A0A0E3LFD0_METMZ</name>
<evidence type="ECO:0000313" key="2">
    <source>
        <dbReference type="Proteomes" id="UP000033058"/>
    </source>
</evidence>
<dbReference type="GO" id="GO:0005829">
    <property type="term" value="C:cytosol"/>
    <property type="evidence" value="ECO:0007669"/>
    <property type="project" value="TreeGrafter"/>
</dbReference>
<accession>A0A0E3LFD0</accession>
<dbReference type="GeneID" id="24851265"/>
<organism evidence="1 2">
    <name type="scientific">Methanosarcina mazei WWM610</name>
    <dbReference type="NCBI Taxonomy" id="1434117"/>
    <lineage>
        <taxon>Archaea</taxon>
        <taxon>Methanobacteriati</taxon>
        <taxon>Methanobacteriota</taxon>
        <taxon>Stenosarchaea group</taxon>
        <taxon>Methanomicrobia</taxon>
        <taxon>Methanosarcinales</taxon>
        <taxon>Methanosarcinaceae</taxon>
        <taxon>Methanosarcina</taxon>
    </lineage>
</organism>
<dbReference type="RefSeq" id="WP_048036980.1">
    <property type="nucleotide sequence ID" value="NZ_CP009509.1"/>
</dbReference>
<dbReference type="PANTHER" id="PTHR43393">
    <property type="entry name" value="CYTOKININ RIBOSIDE 5'-MONOPHOSPHATE PHOSPHORIBOHYDROLASE"/>
    <property type="match status" value="1"/>
</dbReference>
<dbReference type="AlphaFoldDB" id="A0A0E3LFD0"/>
<dbReference type="NCBIfam" id="TIGR00725">
    <property type="entry name" value="TIGR00725 family protein"/>
    <property type="match status" value="1"/>
</dbReference>
<dbReference type="InterPro" id="IPR005268">
    <property type="entry name" value="CHP00725"/>
</dbReference>
<dbReference type="Pfam" id="PF18306">
    <property type="entry name" value="LDcluster4"/>
    <property type="match status" value="1"/>
</dbReference>
<dbReference type="HOGENOM" id="CLU_107614_1_1_2"/>
<dbReference type="SUPFAM" id="SSF102405">
    <property type="entry name" value="MCP/YpsA-like"/>
    <property type="match status" value="1"/>
</dbReference>
<reference evidence="1 2" key="1">
    <citation type="submission" date="2014-07" db="EMBL/GenBank/DDBJ databases">
        <title>Methanogenic archaea and the global carbon cycle.</title>
        <authorList>
            <person name="Henriksen J.R."/>
            <person name="Luke J."/>
            <person name="Reinhart S."/>
            <person name="Benedict M.N."/>
            <person name="Youngblut N.D."/>
            <person name="Metcalf M.E."/>
            <person name="Whitaker R.J."/>
            <person name="Metcalf W.W."/>
        </authorList>
    </citation>
    <scope>NUCLEOTIDE SEQUENCE [LARGE SCALE GENOMIC DNA]</scope>
    <source>
        <strain evidence="1 2">WWM610</strain>
    </source>
</reference>
<dbReference type="InterPro" id="IPR041164">
    <property type="entry name" value="LDcluster4"/>
</dbReference>
<dbReference type="EMBL" id="CP009509">
    <property type="protein sequence ID" value="AKB40556.1"/>
    <property type="molecule type" value="Genomic_DNA"/>
</dbReference>
<evidence type="ECO:0000313" key="1">
    <source>
        <dbReference type="EMBL" id="AKB40556.1"/>
    </source>
</evidence>
<evidence type="ECO:0008006" key="3">
    <source>
        <dbReference type="Google" id="ProtNLM"/>
    </source>
</evidence>